<feature type="region of interest" description="Disordered" evidence="1">
    <location>
        <begin position="37"/>
        <end position="93"/>
    </location>
</feature>
<feature type="compositionally biased region" description="Low complexity" evidence="1">
    <location>
        <begin position="71"/>
        <end position="84"/>
    </location>
</feature>
<feature type="compositionally biased region" description="Polar residues" evidence="1">
    <location>
        <begin position="135"/>
        <end position="144"/>
    </location>
</feature>
<protein>
    <submittedName>
        <fullName evidence="2">Uncharacterized protein</fullName>
    </submittedName>
</protein>
<dbReference type="AlphaFoldDB" id="A0AAD1RD01"/>
<feature type="region of interest" description="Disordered" evidence="1">
    <location>
        <begin position="122"/>
        <end position="144"/>
    </location>
</feature>
<proteinExistence type="predicted"/>
<keyword evidence="3" id="KW-1185">Reference proteome</keyword>
<accession>A0AAD1RD01</accession>
<dbReference type="EMBL" id="OW240913">
    <property type="protein sequence ID" value="CAH2248753.1"/>
    <property type="molecule type" value="Genomic_DNA"/>
</dbReference>
<name>A0AAD1RD01_PELCU</name>
<evidence type="ECO:0000313" key="2">
    <source>
        <dbReference type="EMBL" id="CAH2248753.1"/>
    </source>
</evidence>
<evidence type="ECO:0000313" key="3">
    <source>
        <dbReference type="Proteomes" id="UP001295444"/>
    </source>
</evidence>
<reference evidence="2" key="1">
    <citation type="submission" date="2022-03" db="EMBL/GenBank/DDBJ databases">
        <authorList>
            <person name="Alioto T."/>
            <person name="Alioto T."/>
            <person name="Gomez Garrido J."/>
        </authorList>
    </citation>
    <scope>NUCLEOTIDE SEQUENCE</scope>
</reference>
<feature type="non-terminal residue" evidence="2">
    <location>
        <position position="172"/>
    </location>
</feature>
<organism evidence="2 3">
    <name type="scientific">Pelobates cultripes</name>
    <name type="common">Western spadefoot toad</name>
    <dbReference type="NCBI Taxonomy" id="61616"/>
    <lineage>
        <taxon>Eukaryota</taxon>
        <taxon>Metazoa</taxon>
        <taxon>Chordata</taxon>
        <taxon>Craniata</taxon>
        <taxon>Vertebrata</taxon>
        <taxon>Euteleostomi</taxon>
        <taxon>Amphibia</taxon>
        <taxon>Batrachia</taxon>
        <taxon>Anura</taxon>
        <taxon>Pelobatoidea</taxon>
        <taxon>Pelobatidae</taxon>
        <taxon>Pelobates</taxon>
    </lineage>
</organism>
<feature type="compositionally biased region" description="Basic and acidic residues" evidence="1">
    <location>
        <begin position="48"/>
        <end position="62"/>
    </location>
</feature>
<gene>
    <name evidence="2" type="ORF">PECUL_23A030338</name>
</gene>
<dbReference type="Proteomes" id="UP001295444">
    <property type="component" value="Chromosome 02"/>
</dbReference>
<sequence length="172" mass="18835">MSDLPEPPVSAELKAWLYNAIADSIPKALAAFNEHSKSAPRAPVIHLSDSEESKGSDHDECPCKCPWKGNSASAGKGKAPAKAPRLSLSGTRDNTLNYNFDPLEGSTSNLQLQVLDEYSAGYSDEDLPSHEPHQNELQTSDPNQNISEDILLDTSGCPLFCRMWLRKPLEKE</sequence>
<evidence type="ECO:0000256" key="1">
    <source>
        <dbReference type="SAM" id="MobiDB-lite"/>
    </source>
</evidence>